<sequence>MGYALHPHKVKIVTGPPQAGPLREFWAHLRRPFVSVFWHLRGRWLLHRGVTRAGRWWNPPFTTALVALVAVLTAALVLWAVLAVLDLAGTENVVKDIGPQPWCKNKAAACDTVSGVAMPLLLFAASTLLFLSWRLWQVRRYCTYQARHDPGRLVQTAGSLMDEVVGRDQLCNAVMKNLNDKKVRRPHVVVGGVGVGKTALLVRLAQKLAAKGAVPIPVRLRDVQGDQPLDFGELALARFREIVRAKVRSEGEVDRIWRWLRQRADRIVVLADGLEEAFAEDDLTGRRDNLIRDAIRRAGEEGLPLVIASRPHDPLRAMQAAVSELEPLSNEAALRYIASSGSWRADLTVLDRIVEAADMAESPIYLKIARDLHAQDLLEPLWDGGGDQDLQLYDSWRLRAELMETWIHALVDGYVHPELPIDHDTRLAVVEYISALACVGLASDSADVGLGELGSALGEADSASWGRGFGMRAAPNTEWNRRVARTLDLRMADLRWRPRTYALRRGAPWTVRQHPCQEALGGADWWVGPRVDIRIAATWGTRMGLVHESGDKVRFQHSIVQAYLGSRFLDEMFRPPDPAGPAGSPPSHTAEAPSPDAHVARALRQGGRELLIALTLHSRSRKGRCVCGPSGAGARDCPVDRMRVLLTAQAKDLLSEAAETWKAVGRQSDEGMLDDRGSPRLRALESYGTAVEIDSVGSAPRQQDLMTEIERDWHRLGRNEDPARLREAKLALVKQCGTAVRRLAAMRSRAPGDEHPAYPVYEVMFRIGRKETDRRVREALVKEVGAGGEPAYQSLCRKLAEACASVEAGQRRCRVDRMPASPDEVDGHRSFEWDLAERREREERRAAEEEALTEKGRWNCNTMRAWLLPLLVDSSMMARRQASPRDDLDHWVRAATGAAGAPIEEDGPGAPIGLGVALAQGFKFAANRRPGPGVNRRAREFLVKQAQELLKQSTFWYTRLTLLHALTLWSLPDDVAADQPMRGPGSDPRGQVREWLALGDRGRAEHPLVAGAAKLAVRALQTRRPERFLWIDEAAVASCIGTEVGLPGEQRAHNLWIPPSTGWSTLDPTAQQLLADVLLLMVLGERAHRPKDAFRILELCAREPTQMPSCVRKDRTRLSPVRGAERAAQPGSNCTDDCRLKMCPYPAKVESLRMEFSEVFCLHQRDTLKKWQPWAWASLRLRREAPWQRGVPVAGMRRFWDQMSDRARDIGPGTGPVSSDGRRFAQVSRSR</sequence>
<evidence type="ECO:0000313" key="4">
    <source>
        <dbReference type="EMBL" id="MET9850302.1"/>
    </source>
</evidence>
<dbReference type="Proteomes" id="UP001550210">
    <property type="component" value="Unassembled WGS sequence"/>
</dbReference>
<dbReference type="Gene3D" id="3.40.50.300">
    <property type="entry name" value="P-loop containing nucleotide triphosphate hydrolases"/>
    <property type="match status" value="1"/>
</dbReference>
<dbReference type="Pfam" id="PF05729">
    <property type="entry name" value="NACHT"/>
    <property type="match status" value="1"/>
</dbReference>
<proteinExistence type="predicted"/>
<feature type="transmembrane region" description="Helical" evidence="2">
    <location>
        <begin position="116"/>
        <end position="136"/>
    </location>
</feature>
<accession>A0ABV2V913</accession>
<keyword evidence="2" id="KW-0812">Transmembrane</keyword>
<gene>
    <name evidence="4" type="ORF">ABZZ21_38305</name>
</gene>
<dbReference type="InterPro" id="IPR027417">
    <property type="entry name" value="P-loop_NTPase"/>
</dbReference>
<keyword evidence="5" id="KW-1185">Reference proteome</keyword>
<feature type="region of interest" description="Disordered" evidence="1">
    <location>
        <begin position="574"/>
        <end position="596"/>
    </location>
</feature>
<protein>
    <submittedName>
        <fullName evidence="4">NACHT domain-containing protein</fullName>
    </submittedName>
</protein>
<evidence type="ECO:0000313" key="5">
    <source>
        <dbReference type="Proteomes" id="UP001550210"/>
    </source>
</evidence>
<feature type="domain" description="NACHT" evidence="3">
    <location>
        <begin position="186"/>
        <end position="337"/>
    </location>
</feature>
<organism evidence="4 5">
    <name type="scientific">Streptomyces ossamyceticus</name>
    <dbReference type="NCBI Taxonomy" id="249581"/>
    <lineage>
        <taxon>Bacteria</taxon>
        <taxon>Bacillati</taxon>
        <taxon>Actinomycetota</taxon>
        <taxon>Actinomycetes</taxon>
        <taxon>Kitasatosporales</taxon>
        <taxon>Streptomycetaceae</taxon>
        <taxon>Streptomyces</taxon>
    </lineage>
</organism>
<dbReference type="InterPro" id="IPR007111">
    <property type="entry name" value="NACHT_NTPase"/>
</dbReference>
<dbReference type="EMBL" id="JBEXPZ010000069">
    <property type="protein sequence ID" value="MET9850302.1"/>
    <property type="molecule type" value="Genomic_DNA"/>
</dbReference>
<reference evidence="4 5" key="1">
    <citation type="submission" date="2024-06" db="EMBL/GenBank/DDBJ databases">
        <title>The Natural Products Discovery Center: Release of the First 8490 Sequenced Strains for Exploring Actinobacteria Biosynthetic Diversity.</title>
        <authorList>
            <person name="Kalkreuter E."/>
            <person name="Kautsar S.A."/>
            <person name="Yang D."/>
            <person name="Bader C.D."/>
            <person name="Teijaro C.N."/>
            <person name="Fluegel L."/>
            <person name="Davis C.M."/>
            <person name="Simpson J.R."/>
            <person name="Lauterbach L."/>
            <person name="Steele A.D."/>
            <person name="Gui C."/>
            <person name="Meng S."/>
            <person name="Li G."/>
            <person name="Viehrig K."/>
            <person name="Ye F."/>
            <person name="Su P."/>
            <person name="Kiefer A.F."/>
            <person name="Nichols A."/>
            <person name="Cepeda A.J."/>
            <person name="Yan W."/>
            <person name="Fan B."/>
            <person name="Jiang Y."/>
            <person name="Adhikari A."/>
            <person name="Zheng C.-J."/>
            <person name="Schuster L."/>
            <person name="Cowan T.M."/>
            <person name="Smanski M.J."/>
            <person name="Chevrette M.G."/>
            <person name="De Carvalho L.P.S."/>
            <person name="Shen B."/>
        </authorList>
    </citation>
    <scope>NUCLEOTIDE SEQUENCE [LARGE SCALE GENOMIC DNA]</scope>
    <source>
        <strain evidence="4 5">NPDC006434</strain>
    </source>
</reference>
<feature type="transmembrane region" description="Helical" evidence="2">
    <location>
        <begin position="64"/>
        <end position="85"/>
    </location>
</feature>
<evidence type="ECO:0000256" key="2">
    <source>
        <dbReference type="SAM" id="Phobius"/>
    </source>
</evidence>
<feature type="region of interest" description="Disordered" evidence="1">
    <location>
        <begin position="1206"/>
        <end position="1231"/>
    </location>
</feature>
<keyword evidence="2" id="KW-0472">Membrane</keyword>
<comment type="caution">
    <text evidence="4">The sequence shown here is derived from an EMBL/GenBank/DDBJ whole genome shotgun (WGS) entry which is preliminary data.</text>
</comment>
<dbReference type="SUPFAM" id="SSF52540">
    <property type="entry name" value="P-loop containing nucleoside triphosphate hydrolases"/>
    <property type="match status" value="1"/>
</dbReference>
<keyword evidence="2" id="KW-1133">Transmembrane helix</keyword>
<dbReference type="RefSeq" id="WP_355403386.1">
    <property type="nucleotide sequence ID" value="NZ_JBEXPZ010000069.1"/>
</dbReference>
<evidence type="ECO:0000256" key="1">
    <source>
        <dbReference type="SAM" id="MobiDB-lite"/>
    </source>
</evidence>
<evidence type="ECO:0000259" key="3">
    <source>
        <dbReference type="Pfam" id="PF05729"/>
    </source>
</evidence>
<name>A0ABV2V913_9ACTN</name>